<dbReference type="InterPro" id="IPR034154">
    <property type="entry name" value="TOPRIM_DnaG/twinkle"/>
</dbReference>
<gene>
    <name evidence="1" type="ORF">EUX26_23550</name>
</gene>
<proteinExistence type="predicted"/>
<evidence type="ECO:0000313" key="1">
    <source>
        <dbReference type="EMBL" id="ECB0526115.1"/>
    </source>
</evidence>
<protein>
    <submittedName>
        <fullName evidence="1">AAA family ATPase</fullName>
    </submittedName>
</protein>
<reference evidence="1" key="1">
    <citation type="submission" date="2019-01" db="EMBL/GenBank/DDBJ databases">
        <authorList>
            <person name="Ashton P.M."/>
            <person name="Dallman T."/>
            <person name="Nair S."/>
            <person name="De Pinna E."/>
            <person name="Peters T."/>
            <person name="Grant K."/>
        </authorList>
    </citation>
    <scope>NUCLEOTIDE SEQUENCE</scope>
    <source>
        <strain evidence="1">555488</strain>
    </source>
</reference>
<sequence>MVNERRDYEVNFLYYPEVFAAALSRVEPDTSVLGWLGQARALACWCELLRLDPLETCVEWSARGVNAGKGDRAMLASALRDLDDLDRLAAAGAFLRSSGVAADVAAGRIAVREPTEDELAARQAHLVALRERAAAAAAKLTEARIKATGRARMLLHRAKKPGNAALYWKAKERAAERLLPCPDDVKCSDWSTFLPVLGRVWWNESLLVPLYGVNESLRLECLSVEVICGRANPETAGTQGEKRGLKSAPREGLFYPFDLSALRSGLPIVLCEGFMSGLALSLLIGGKLPVVCAMSVGNFAATAQTLGKFVQDSPLFLVPDVGGMQLALDQGVPGAQVVDLSAVPGAEGVDGYDPFDLLARHGVEMGRKYLRGLFREARDASL</sequence>
<organism evidence="1">
    <name type="scientific">Salmonella enterica subsp. enterica serovar Braenderup</name>
    <dbReference type="NCBI Taxonomy" id="149391"/>
    <lineage>
        <taxon>Bacteria</taxon>
        <taxon>Pseudomonadati</taxon>
        <taxon>Pseudomonadota</taxon>
        <taxon>Gammaproteobacteria</taxon>
        <taxon>Enterobacterales</taxon>
        <taxon>Enterobacteriaceae</taxon>
        <taxon>Salmonella</taxon>
    </lineage>
</organism>
<dbReference type="CDD" id="cd01029">
    <property type="entry name" value="TOPRIM_primases"/>
    <property type="match status" value="1"/>
</dbReference>
<accession>A0A5X8N759</accession>
<dbReference type="EMBL" id="AAHWIJ010000032">
    <property type="protein sequence ID" value="ECB0526115.1"/>
    <property type="molecule type" value="Genomic_DNA"/>
</dbReference>
<comment type="caution">
    <text evidence="1">The sequence shown here is derived from an EMBL/GenBank/DDBJ whole genome shotgun (WGS) entry which is preliminary data.</text>
</comment>
<dbReference type="AlphaFoldDB" id="A0A5X8N759"/>
<name>A0A5X8N759_SALET</name>